<name>A0A0C3B646_PILCF</name>
<dbReference type="InParanoid" id="A0A0C3B646"/>
<dbReference type="Proteomes" id="UP000054166">
    <property type="component" value="Unassembled WGS sequence"/>
</dbReference>
<dbReference type="HOGENOM" id="CLU_1571242_0_0_1"/>
<sequence length="170" mass="19255">MVEQNRYLLPFHSCGNSKIEALWEPVMVKAKCLLNPNTQPNQQGLSPPIAHITRHGHIAGEEQVTQRFEESCIGQVADDSQAPRWLHILKEGKGQDTVLRSDAHRDQFCKHGGLSAIYHKLQINPTLVQEMIKNHLLLLSQSHMWQDLLHLHAQAQVKAAEFPMGHLEPC</sequence>
<protein>
    <submittedName>
        <fullName evidence="1">Uncharacterized protein</fullName>
    </submittedName>
</protein>
<evidence type="ECO:0000313" key="1">
    <source>
        <dbReference type="EMBL" id="KIM72787.1"/>
    </source>
</evidence>
<dbReference type="EMBL" id="KN833107">
    <property type="protein sequence ID" value="KIM72787.1"/>
    <property type="molecule type" value="Genomic_DNA"/>
</dbReference>
<reference evidence="2" key="2">
    <citation type="submission" date="2015-01" db="EMBL/GenBank/DDBJ databases">
        <title>Evolutionary Origins and Diversification of the Mycorrhizal Mutualists.</title>
        <authorList>
            <consortium name="DOE Joint Genome Institute"/>
            <consortium name="Mycorrhizal Genomics Consortium"/>
            <person name="Kohler A."/>
            <person name="Kuo A."/>
            <person name="Nagy L.G."/>
            <person name="Floudas D."/>
            <person name="Copeland A."/>
            <person name="Barry K.W."/>
            <person name="Cichocki N."/>
            <person name="Veneault-Fourrey C."/>
            <person name="LaButti K."/>
            <person name="Lindquist E.A."/>
            <person name="Lipzen A."/>
            <person name="Lundell T."/>
            <person name="Morin E."/>
            <person name="Murat C."/>
            <person name="Riley R."/>
            <person name="Ohm R."/>
            <person name="Sun H."/>
            <person name="Tunlid A."/>
            <person name="Henrissat B."/>
            <person name="Grigoriev I.V."/>
            <person name="Hibbett D.S."/>
            <person name="Martin F."/>
        </authorList>
    </citation>
    <scope>NUCLEOTIDE SEQUENCE [LARGE SCALE GENOMIC DNA]</scope>
    <source>
        <strain evidence="2">F 1598</strain>
    </source>
</reference>
<evidence type="ECO:0000313" key="2">
    <source>
        <dbReference type="Proteomes" id="UP000054166"/>
    </source>
</evidence>
<gene>
    <name evidence="1" type="ORF">PILCRDRAFT_93326</name>
</gene>
<proteinExistence type="predicted"/>
<organism evidence="1 2">
    <name type="scientific">Piloderma croceum (strain F 1598)</name>
    <dbReference type="NCBI Taxonomy" id="765440"/>
    <lineage>
        <taxon>Eukaryota</taxon>
        <taxon>Fungi</taxon>
        <taxon>Dikarya</taxon>
        <taxon>Basidiomycota</taxon>
        <taxon>Agaricomycotina</taxon>
        <taxon>Agaricomycetes</taxon>
        <taxon>Agaricomycetidae</taxon>
        <taxon>Atheliales</taxon>
        <taxon>Atheliaceae</taxon>
        <taxon>Piloderma</taxon>
    </lineage>
</organism>
<keyword evidence="2" id="KW-1185">Reference proteome</keyword>
<accession>A0A0C3B646</accession>
<dbReference type="AlphaFoldDB" id="A0A0C3B646"/>
<reference evidence="1 2" key="1">
    <citation type="submission" date="2014-04" db="EMBL/GenBank/DDBJ databases">
        <authorList>
            <consortium name="DOE Joint Genome Institute"/>
            <person name="Kuo A."/>
            <person name="Tarkka M."/>
            <person name="Buscot F."/>
            <person name="Kohler A."/>
            <person name="Nagy L.G."/>
            <person name="Floudas D."/>
            <person name="Copeland A."/>
            <person name="Barry K.W."/>
            <person name="Cichocki N."/>
            <person name="Veneault-Fourrey C."/>
            <person name="LaButti K."/>
            <person name="Lindquist E.A."/>
            <person name="Lipzen A."/>
            <person name="Lundell T."/>
            <person name="Morin E."/>
            <person name="Murat C."/>
            <person name="Sun H."/>
            <person name="Tunlid A."/>
            <person name="Henrissat B."/>
            <person name="Grigoriev I.V."/>
            <person name="Hibbett D.S."/>
            <person name="Martin F."/>
            <person name="Nordberg H.P."/>
            <person name="Cantor M.N."/>
            <person name="Hua S.X."/>
        </authorList>
    </citation>
    <scope>NUCLEOTIDE SEQUENCE [LARGE SCALE GENOMIC DNA]</scope>
    <source>
        <strain evidence="1 2">F 1598</strain>
    </source>
</reference>